<evidence type="ECO:0000313" key="4">
    <source>
        <dbReference type="EMBL" id="REH39205.1"/>
    </source>
</evidence>
<gene>
    <name evidence="4" type="ORF">BCF44_11360</name>
</gene>
<dbReference type="GO" id="GO:0003723">
    <property type="term" value="F:RNA binding"/>
    <property type="evidence" value="ECO:0007669"/>
    <property type="project" value="InterPro"/>
</dbReference>
<evidence type="ECO:0000256" key="1">
    <source>
        <dbReference type="ARBA" id="ARBA00022722"/>
    </source>
</evidence>
<dbReference type="InterPro" id="IPR016191">
    <property type="entry name" value="Ribonuclease/ribotoxin"/>
</dbReference>
<dbReference type="Proteomes" id="UP000256269">
    <property type="component" value="Unassembled WGS sequence"/>
</dbReference>
<accession>A0A3E0H708</accession>
<proteinExistence type="predicted"/>
<dbReference type="GO" id="GO:0016787">
    <property type="term" value="F:hydrolase activity"/>
    <property type="evidence" value="ECO:0007669"/>
    <property type="project" value="UniProtKB-KW"/>
</dbReference>
<organism evidence="4 5">
    <name type="scientific">Kutzneria buriramensis</name>
    <dbReference type="NCBI Taxonomy" id="1045776"/>
    <lineage>
        <taxon>Bacteria</taxon>
        <taxon>Bacillati</taxon>
        <taxon>Actinomycetota</taxon>
        <taxon>Actinomycetes</taxon>
        <taxon>Pseudonocardiales</taxon>
        <taxon>Pseudonocardiaceae</taxon>
        <taxon>Kutzneria</taxon>
    </lineage>
</organism>
<dbReference type="SUPFAM" id="SSF53933">
    <property type="entry name" value="Microbial ribonucleases"/>
    <property type="match status" value="1"/>
</dbReference>
<dbReference type="Pfam" id="PF00545">
    <property type="entry name" value="Ribonuclease"/>
    <property type="match status" value="1"/>
</dbReference>
<dbReference type="EMBL" id="QUNO01000013">
    <property type="protein sequence ID" value="REH39205.1"/>
    <property type="molecule type" value="Genomic_DNA"/>
</dbReference>
<evidence type="ECO:0000256" key="2">
    <source>
        <dbReference type="ARBA" id="ARBA00022801"/>
    </source>
</evidence>
<reference evidence="4 5" key="1">
    <citation type="submission" date="2018-08" db="EMBL/GenBank/DDBJ databases">
        <title>Genomic Encyclopedia of Archaeal and Bacterial Type Strains, Phase II (KMG-II): from individual species to whole genera.</title>
        <authorList>
            <person name="Goeker M."/>
        </authorList>
    </citation>
    <scope>NUCLEOTIDE SEQUENCE [LARGE SCALE GENOMIC DNA]</scope>
    <source>
        <strain evidence="4 5">DSM 45791</strain>
    </source>
</reference>
<keyword evidence="2" id="KW-0378">Hydrolase</keyword>
<evidence type="ECO:0000313" key="5">
    <source>
        <dbReference type="Proteomes" id="UP000256269"/>
    </source>
</evidence>
<name>A0A3E0H708_9PSEU</name>
<keyword evidence="3" id="KW-0732">Signal</keyword>
<protein>
    <submittedName>
        <fullName evidence="4">Ribonuclease</fullName>
    </submittedName>
</protein>
<feature type="chain" id="PRO_5017583489" evidence="3">
    <location>
        <begin position="39"/>
        <end position="139"/>
    </location>
</feature>
<comment type="caution">
    <text evidence="4">The sequence shown here is derived from an EMBL/GenBank/DDBJ whole genome shotgun (WGS) entry which is preliminary data.</text>
</comment>
<keyword evidence="5" id="KW-1185">Reference proteome</keyword>
<dbReference type="GO" id="GO:0004521">
    <property type="term" value="F:RNA endonuclease activity"/>
    <property type="evidence" value="ECO:0007669"/>
    <property type="project" value="InterPro"/>
</dbReference>
<sequence length="139" mass="15306">MRANHRPHMTWTKRLTLAATTLTAMLGLAVVTTPAAQATVYSSCHISGCSAAASANSTWSDMGYPSQRGWYDWPNGQCSYAGGTYYNDDNQLPSGDSFQEFDVYPRSCGAHRDAARIVVDMDSGQVWFSPDHYSDFYAL</sequence>
<feature type="signal peptide" evidence="3">
    <location>
        <begin position="1"/>
        <end position="38"/>
    </location>
</feature>
<evidence type="ECO:0000256" key="3">
    <source>
        <dbReference type="SAM" id="SignalP"/>
    </source>
</evidence>
<keyword evidence="1" id="KW-0540">Nuclease</keyword>
<dbReference type="AlphaFoldDB" id="A0A3E0H708"/>
<dbReference type="InterPro" id="IPR000026">
    <property type="entry name" value="N1-like"/>
</dbReference>
<dbReference type="Gene3D" id="3.10.450.30">
    <property type="entry name" value="Microbial ribonucleases"/>
    <property type="match status" value="1"/>
</dbReference>